<dbReference type="KEGG" id="cpau:EHF44_15030"/>
<keyword evidence="2" id="KW-0805">Transcription regulation</keyword>
<dbReference type="CDD" id="cd08474">
    <property type="entry name" value="PBP2_CrgA_like_5"/>
    <property type="match status" value="1"/>
</dbReference>
<dbReference type="RefSeq" id="WP_124684398.1">
    <property type="nucleotide sequence ID" value="NZ_CP033969.1"/>
</dbReference>
<dbReference type="InterPro" id="IPR000847">
    <property type="entry name" value="LysR_HTH_N"/>
</dbReference>
<sequence>MPRHNLNDLLALVTVARERSFTRAAARLDVTQSALSHTIRNLEARLGVRLLTRTTRSVSTTDAGERLIRSIGPKFDEIEADLSAVAELGERPAGTIRITSVDHPIDAIIWPRLAKVLPQYPDLNVELTVDYGLTNIVGERYDIGVRFGDQIEKDMIAVRISPDVKMAIAASPAYFKGRDKPMAPRDLLSHRCINLRLSTSGGLYAWELAKGSKKVQARVEGQVVCNSVNQMLNAALDGFGLVFLPLPVIQPYADKGKLVKVMEDWCPTFPGYHAFYPSRRQSSRALKIVIDAIRHKPDGVAATKPAKAGHG</sequence>
<dbReference type="Gene3D" id="1.10.10.10">
    <property type="entry name" value="Winged helix-like DNA-binding domain superfamily/Winged helix DNA-binding domain"/>
    <property type="match status" value="1"/>
</dbReference>
<dbReference type="InterPro" id="IPR036390">
    <property type="entry name" value="WH_DNA-bd_sf"/>
</dbReference>
<evidence type="ECO:0000256" key="4">
    <source>
        <dbReference type="ARBA" id="ARBA00023163"/>
    </source>
</evidence>
<evidence type="ECO:0000256" key="3">
    <source>
        <dbReference type="ARBA" id="ARBA00023125"/>
    </source>
</evidence>
<dbReference type="Pfam" id="PF03466">
    <property type="entry name" value="LysR_substrate"/>
    <property type="match status" value="1"/>
</dbReference>
<organism evidence="6 7">
    <name type="scientific">Cupriavidus pauculus</name>
    <dbReference type="NCBI Taxonomy" id="82633"/>
    <lineage>
        <taxon>Bacteria</taxon>
        <taxon>Pseudomonadati</taxon>
        <taxon>Pseudomonadota</taxon>
        <taxon>Betaproteobacteria</taxon>
        <taxon>Burkholderiales</taxon>
        <taxon>Burkholderiaceae</taxon>
        <taxon>Cupriavidus</taxon>
    </lineage>
</organism>
<gene>
    <name evidence="6" type="ORF">EHF44_15030</name>
</gene>
<dbReference type="GO" id="GO:0003700">
    <property type="term" value="F:DNA-binding transcription factor activity"/>
    <property type="evidence" value="ECO:0007669"/>
    <property type="project" value="InterPro"/>
</dbReference>
<proteinExistence type="inferred from homology"/>
<dbReference type="GO" id="GO:0043565">
    <property type="term" value="F:sequence-specific DNA binding"/>
    <property type="evidence" value="ECO:0007669"/>
    <property type="project" value="TreeGrafter"/>
</dbReference>
<dbReference type="SUPFAM" id="SSF53850">
    <property type="entry name" value="Periplasmic binding protein-like II"/>
    <property type="match status" value="1"/>
</dbReference>
<evidence type="ECO:0000256" key="1">
    <source>
        <dbReference type="ARBA" id="ARBA00009437"/>
    </source>
</evidence>
<dbReference type="InterPro" id="IPR005119">
    <property type="entry name" value="LysR_subst-bd"/>
</dbReference>
<dbReference type="InterPro" id="IPR036388">
    <property type="entry name" value="WH-like_DNA-bd_sf"/>
</dbReference>
<dbReference type="InterPro" id="IPR058163">
    <property type="entry name" value="LysR-type_TF_proteobact-type"/>
</dbReference>
<dbReference type="PANTHER" id="PTHR30537">
    <property type="entry name" value="HTH-TYPE TRANSCRIPTIONAL REGULATOR"/>
    <property type="match status" value="1"/>
</dbReference>
<evidence type="ECO:0000256" key="2">
    <source>
        <dbReference type="ARBA" id="ARBA00023015"/>
    </source>
</evidence>
<protein>
    <submittedName>
        <fullName evidence="6">LysR family transcriptional regulator</fullName>
    </submittedName>
</protein>
<evidence type="ECO:0000259" key="5">
    <source>
        <dbReference type="PROSITE" id="PS50931"/>
    </source>
</evidence>
<dbReference type="PANTHER" id="PTHR30537:SF1">
    <property type="entry name" value="HTH-TYPE TRANSCRIPTIONAL REGULATOR PGRR"/>
    <property type="match status" value="1"/>
</dbReference>
<feature type="domain" description="HTH lysR-type" evidence="5">
    <location>
        <begin position="4"/>
        <end position="61"/>
    </location>
</feature>
<dbReference type="GO" id="GO:0006351">
    <property type="term" value="P:DNA-templated transcription"/>
    <property type="evidence" value="ECO:0007669"/>
    <property type="project" value="TreeGrafter"/>
</dbReference>
<dbReference type="PROSITE" id="PS50931">
    <property type="entry name" value="HTH_LYSR"/>
    <property type="match status" value="1"/>
</dbReference>
<dbReference type="Pfam" id="PF00126">
    <property type="entry name" value="HTH_1"/>
    <property type="match status" value="1"/>
</dbReference>
<dbReference type="EMBL" id="CP033969">
    <property type="protein sequence ID" value="AZG14641.1"/>
    <property type="molecule type" value="Genomic_DNA"/>
</dbReference>
<evidence type="ECO:0000313" key="7">
    <source>
        <dbReference type="Proteomes" id="UP000270411"/>
    </source>
</evidence>
<dbReference type="OrthoDB" id="9813056at2"/>
<accession>A0A3G8H295</accession>
<keyword evidence="3" id="KW-0238">DNA-binding</keyword>
<dbReference type="PRINTS" id="PR00039">
    <property type="entry name" value="HTHLYSR"/>
</dbReference>
<dbReference type="Proteomes" id="UP000270411">
    <property type="component" value="Chromosome 1"/>
</dbReference>
<reference evidence="7" key="1">
    <citation type="submission" date="2018-11" db="EMBL/GenBank/DDBJ databases">
        <title>FDA dAtabase for Regulatory Grade micrObial Sequences (FDA-ARGOS): Supporting development and validation of Infectious Disease Dx tests.</title>
        <authorList>
            <person name="Goldberg B."/>
            <person name="Campos J."/>
            <person name="Tallon L."/>
            <person name="Sadzewicz L."/>
            <person name="Zhao X."/>
            <person name="Vavikolanu K."/>
            <person name="Mehta A."/>
            <person name="Aluvathingal J."/>
            <person name="Nadendla S."/>
            <person name="Geyer C."/>
            <person name="Nandy P."/>
            <person name="Yan Y."/>
            <person name="Sichtig H."/>
        </authorList>
    </citation>
    <scope>NUCLEOTIDE SEQUENCE [LARGE SCALE GENOMIC DNA]</scope>
    <source>
        <strain evidence="7">FDAARGOS_614</strain>
    </source>
</reference>
<name>A0A3G8H295_9BURK</name>
<dbReference type="AlphaFoldDB" id="A0A3G8H295"/>
<dbReference type="Gene3D" id="3.40.190.290">
    <property type="match status" value="1"/>
</dbReference>
<comment type="similarity">
    <text evidence="1">Belongs to the LysR transcriptional regulatory family.</text>
</comment>
<dbReference type="FunFam" id="3.40.190.290:FF:000012">
    <property type="entry name" value="Transcriptional regulator, LysR family"/>
    <property type="match status" value="1"/>
</dbReference>
<dbReference type="FunFam" id="1.10.10.10:FF:000001">
    <property type="entry name" value="LysR family transcriptional regulator"/>
    <property type="match status" value="1"/>
</dbReference>
<evidence type="ECO:0000313" key="6">
    <source>
        <dbReference type="EMBL" id="AZG14641.1"/>
    </source>
</evidence>
<dbReference type="SUPFAM" id="SSF46785">
    <property type="entry name" value="Winged helix' DNA-binding domain"/>
    <property type="match status" value="1"/>
</dbReference>
<keyword evidence="4" id="KW-0804">Transcription</keyword>